<sequence>MVWGCGALGVFALEGVERADRSMEIVTGDSGLLRITCQQQTYACRSEIDDQT</sequence>
<gene>
    <name evidence="1" type="ORF">GCM10009665_79890</name>
</gene>
<keyword evidence="2" id="KW-1185">Reference proteome</keyword>
<protein>
    <submittedName>
        <fullName evidence="1">Uncharacterized protein</fullName>
    </submittedName>
</protein>
<proteinExistence type="predicted"/>
<dbReference type="EMBL" id="BAAALF010000695">
    <property type="protein sequence ID" value="GAA1077052.1"/>
    <property type="molecule type" value="Genomic_DNA"/>
</dbReference>
<organism evidence="1 2">
    <name type="scientific">Kitasatospora nipponensis</name>
    <dbReference type="NCBI Taxonomy" id="258049"/>
    <lineage>
        <taxon>Bacteria</taxon>
        <taxon>Bacillati</taxon>
        <taxon>Actinomycetota</taxon>
        <taxon>Actinomycetes</taxon>
        <taxon>Kitasatosporales</taxon>
        <taxon>Streptomycetaceae</taxon>
        <taxon>Kitasatospora</taxon>
    </lineage>
</organism>
<evidence type="ECO:0000313" key="1">
    <source>
        <dbReference type="EMBL" id="GAA1077052.1"/>
    </source>
</evidence>
<name>A0ABP4DX19_9ACTN</name>
<dbReference type="Proteomes" id="UP001500037">
    <property type="component" value="Unassembled WGS sequence"/>
</dbReference>
<comment type="caution">
    <text evidence="1">The sequence shown here is derived from an EMBL/GenBank/DDBJ whole genome shotgun (WGS) entry which is preliminary data.</text>
</comment>
<accession>A0ABP4DX19</accession>
<reference evidence="2" key="1">
    <citation type="journal article" date="2019" name="Int. J. Syst. Evol. Microbiol.">
        <title>The Global Catalogue of Microorganisms (GCM) 10K type strain sequencing project: providing services to taxonomists for standard genome sequencing and annotation.</title>
        <authorList>
            <consortium name="The Broad Institute Genomics Platform"/>
            <consortium name="The Broad Institute Genome Sequencing Center for Infectious Disease"/>
            <person name="Wu L."/>
            <person name="Ma J."/>
        </authorList>
    </citation>
    <scope>NUCLEOTIDE SEQUENCE [LARGE SCALE GENOMIC DNA]</scope>
    <source>
        <strain evidence="2">JCM 13004</strain>
    </source>
</reference>
<evidence type="ECO:0000313" key="2">
    <source>
        <dbReference type="Proteomes" id="UP001500037"/>
    </source>
</evidence>